<reference evidence="1" key="1">
    <citation type="submission" date="2023-03" db="UniProtKB">
        <authorList>
            <consortium name="EnsemblPlants"/>
        </authorList>
    </citation>
    <scope>IDENTIFICATION</scope>
</reference>
<dbReference type="Gramene" id="MELO3C034498.2.1">
    <property type="protein sequence ID" value="MELO3C034498.2.1"/>
    <property type="gene ID" value="MELO3C034498.2"/>
</dbReference>
<accession>A0A9I9EJ25</accession>
<evidence type="ECO:0000313" key="1">
    <source>
        <dbReference type="EnsemblPlants" id="MELO3C034498.2.1"/>
    </source>
</evidence>
<dbReference type="CDD" id="cd02947">
    <property type="entry name" value="TRX_family"/>
    <property type="match status" value="1"/>
</dbReference>
<name>A0A9I9EJ25_CUCME</name>
<proteinExistence type="predicted"/>
<dbReference type="EnsemblPlants" id="MELO3C034498.2.1">
    <property type="protein sequence ID" value="MELO3C034498.2.1"/>
    <property type="gene ID" value="MELO3C034498.2"/>
</dbReference>
<sequence>MAGKGEGPTIGIDLGTDDLMVQCEGCKDWVMYQNVNSNSEMKRLPLAKELGIKVVPTFKILKDKKVVKEVTGAKFEDLVHAIDTND</sequence>
<evidence type="ECO:0008006" key="2">
    <source>
        <dbReference type="Google" id="ProtNLM"/>
    </source>
</evidence>
<protein>
    <recommendedName>
        <fullName evidence="2">Thioredoxin domain-containing protein</fullName>
    </recommendedName>
</protein>
<dbReference type="AlphaFoldDB" id="A0A9I9EJ25"/>
<dbReference type="Gene3D" id="3.40.30.10">
    <property type="entry name" value="Glutaredoxin"/>
    <property type="match status" value="1"/>
</dbReference>
<dbReference type="SUPFAM" id="SSF52833">
    <property type="entry name" value="Thioredoxin-like"/>
    <property type="match status" value="1"/>
</dbReference>
<organism evidence="1">
    <name type="scientific">Cucumis melo</name>
    <name type="common">Muskmelon</name>
    <dbReference type="NCBI Taxonomy" id="3656"/>
    <lineage>
        <taxon>Eukaryota</taxon>
        <taxon>Viridiplantae</taxon>
        <taxon>Streptophyta</taxon>
        <taxon>Embryophyta</taxon>
        <taxon>Tracheophyta</taxon>
        <taxon>Spermatophyta</taxon>
        <taxon>Magnoliopsida</taxon>
        <taxon>eudicotyledons</taxon>
        <taxon>Gunneridae</taxon>
        <taxon>Pentapetalae</taxon>
        <taxon>rosids</taxon>
        <taxon>fabids</taxon>
        <taxon>Cucurbitales</taxon>
        <taxon>Cucurbitaceae</taxon>
        <taxon>Benincaseae</taxon>
        <taxon>Cucumis</taxon>
    </lineage>
</organism>
<dbReference type="InterPro" id="IPR036249">
    <property type="entry name" value="Thioredoxin-like_sf"/>
</dbReference>